<dbReference type="KEGG" id="cavi:CAV_0563"/>
<dbReference type="RefSeq" id="WP_094325000.1">
    <property type="nucleotide sequence ID" value="NZ_CP022347.1"/>
</dbReference>
<dbReference type="AlphaFoldDB" id="A0A222MX37"/>
<evidence type="ECO:0000313" key="2">
    <source>
        <dbReference type="EMBL" id="ASQ30230.1"/>
    </source>
</evidence>
<dbReference type="OrthoDB" id="3213544at2"/>
<reference evidence="2 3" key="1">
    <citation type="submission" date="2017-07" db="EMBL/GenBank/DDBJ databases">
        <title>Analysis of two Campylobacter avium genomes and identification of a novel hippuricase gene.</title>
        <authorList>
            <person name="Miller W.G."/>
            <person name="Chapman M.H."/>
            <person name="Yee E."/>
            <person name="Revez J."/>
            <person name="Bono J.L."/>
            <person name="Rossi M."/>
        </authorList>
    </citation>
    <scope>NUCLEOTIDE SEQUENCE [LARGE SCALE GENOMIC DNA]</scope>
    <source>
        <strain evidence="2 3">LMG 24591</strain>
    </source>
</reference>
<proteinExistence type="predicted"/>
<evidence type="ECO:0000313" key="3">
    <source>
        <dbReference type="Proteomes" id="UP000201169"/>
    </source>
</evidence>
<dbReference type="Proteomes" id="UP000201169">
    <property type="component" value="Chromosome"/>
</dbReference>
<keyword evidence="3" id="KW-1185">Reference proteome</keyword>
<feature type="domain" description="Antitoxin SocA-like Panacea" evidence="1">
    <location>
        <begin position="27"/>
        <end position="134"/>
    </location>
</feature>
<accession>A0A222MX37</accession>
<dbReference type="InterPro" id="IPR025272">
    <property type="entry name" value="SocA_Panacea"/>
</dbReference>
<dbReference type="Pfam" id="PF13274">
    <property type="entry name" value="SocA_Panacea"/>
    <property type="match status" value="1"/>
</dbReference>
<name>A0A222MX37_9BACT</name>
<evidence type="ECO:0000259" key="1">
    <source>
        <dbReference type="Pfam" id="PF13274"/>
    </source>
</evidence>
<dbReference type="EMBL" id="CP022347">
    <property type="protein sequence ID" value="ASQ30230.1"/>
    <property type="molecule type" value="Genomic_DNA"/>
</dbReference>
<organism evidence="2 3">
    <name type="scientific">Campylobacter avium LMG 24591</name>
    <dbReference type="NCBI Taxonomy" id="522484"/>
    <lineage>
        <taxon>Bacteria</taxon>
        <taxon>Pseudomonadati</taxon>
        <taxon>Campylobacterota</taxon>
        <taxon>Epsilonproteobacteria</taxon>
        <taxon>Campylobacterales</taxon>
        <taxon>Campylobacteraceae</taxon>
        <taxon>Campylobacter</taxon>
    </lineage>
</organism>
<sequence>MSKAFLVINYIISAFQAEPKKLSKVKLAKILWFADKEYMYKYAKHLSTLEYIKLPQGPVPKNYDKLLKELENKGIIHSFSFLSYGKKQICFHSLKEPCLDEFKPQEISILDKVIHTFYNQKSSTLSKKTHDELWDKLEIGDVMPVESVFWQDIQSPSAEDIKQALKELENKGLLASK</sequence>
<protein>
    <submittedName>
        <fullName evidence="2">DUF4065 domain protein</fullName>
    </submittedName>
</protein>
<gene>
    <name evidence="2" type="ORF">CAV_0563</name>
</gene>